<dbReference type="InterPro" id="IPR012347">
    <property type="entry name" value="Ferritin-like"/>
</dbReference>
<dbReference type="Gene3D" id="1.20.1260.10">
    <property type="match status" value="1"/>
</dbReference>
<feature type="signal peptide" evidence="1">
    <location>
        <begin position="1"/>
        <end position="22"/>
    </location>
</feature>
<dbReference type="EMBL" id="CP084930">
    <property type="protein sequence ID" value="USI72189.1"/>
    <property type="molecule type" value="Genomic_DNA"/>
</dbReference>
<keyword evidence="4" id="KW-1185">Reference proteome</keyword>
<proteinExistence type="predicted"/>
<dbReference type="Pfam" id="PF13628">
    <property type="entry name" value="DUF4142"/>
    <property type="match status" value="1"/>
</dbReference>
<protein>
    <submittedName>
        <fullName evidence="3">DUF4142 domain-containing protein</fullName>
    </submittedName>
</protein>
<feature type="chain" id="PRO_5045228538" evidence="1">
    <location>
        <begin position="23"/>
        <end position="165"/>
    </location>
</feature>
<dbReference type="Proteomes" id="UP001056937">
    <property type="component" value="Chromosome 1"/>
</dbReference>
<evidence type="ECO:0000259" key="2">
    <source>
        <dbReference type="Pfam" id="PF13628"/>
    </source>
</evidence>
<dbReference type="PANTHER" id="PTHR38593:SF1">
    <property type="entry name" value="BLR2558 PROTEIN"/>
    <property type="match status" value="1"/>
</dbReference>
<name>A0ABY4X5N0_9SPHN</name>
<keyword evidence="1" id="KW-0732">Signal</keyword>
<accession>A0ABY4X5N0</accession>
<organism evidence="3 4">
    <name type="scientific">Sphingomonas morindae</name>
    <dbReference type="NCBI Taxonomy" id="1541170"/>
    <lineage>
        <taxon>Bacteria</taxon>
        <taxon>Pseudomonadati</taxon>
        <taxon>Pseudomonadota</taxon>
        <taxon>Alphaproteobacteria</taxon>
        <taxon>Sphingomonadales</taxon>
        <taxon>Sphingomonadaceae</taxon>
        <taxon>Sphingomonas</taxon>
    </lineage>
</organism>
<gene>
    <name evidence="3" type="ORF">LHA26_12870</name>
</gene>
<evidence type="ECO:0000256" key="1">
    <source>
        <dbReference type="SAM" id="SignalP"/>
    </source>
</evidence>
<evidence type="ECO:0000313" key="4">
    <source>
        <dbReference type="Proteomes" id="UP001056937"/>
    </source>
</evidence>
<feature type="domain" description="DUF4142" evidence="2">
    <location>
        <begin position="28"/>
        <end position="162"/>
    </location>
</feature>
<dbReference type="RefSeq" id="WP_252165998.1">
    <property type="nucleotide sequence ID" value="NZ_CP084930.1"/>
</dbReference>
<dbReference type="InterPro" id="IPR025419">
    <property type="entry name" value="DUF4142"/>
</dbReference>
<reference evidence="3" key="1">
    <citation type="journal article" date="2022" name="Toxins">
        <title>Genomic Analysis of Sphingopyxis sp. USTB-05 for Biodegrading Cyanobacterial Hepatotoxins.</title>
        <authorList>
            <person name="Liu C."/>
            <person name="Xu Q."/>
            <person name="Zhao Z."/>
            <person name="Zhang H."/>
            <person name="Liu X."/>
            <person name="Yin C."/>
            <person name="Liu Y."/>
            <person name="Yan H."/>
        </authorList>
    </citation>
    <scope>NUCLEOTIDE SEQUENCE</scope>
    <source>
        <strain evidence="3">NBD5</strain>
    </source>
</reference>
<dbReference type="PANTHER" id="PTHR38593">
    <property type="entry name" value="BLR2558 PROTEIN"/>
    <property type="match status" value="1"/>
</dbReference>
<sequence>MLVRHSLLVAALGLGLAAGAQAQTATSPKDFVAKAGASDQFEIQSSRLELASSNREIKSFAQQMITDHTKSTAMVTKAASQDKLPPMTPKLTPDKARKIAQLKAVKGAERDRLYVTQQQAAHQEALALMQDYANNGTATHLKQAAGEIAPIVQHHLEMVQGLSAQ</sequence>
<evidence type="ECO:0000313" key="3">
    <source>
        <dbReference type="EMBL" id="USI72189.1"/>
    </source>
</evidence>